<evidence type="ECO:0000256" key="3">
    <source>
        <dbReference type="SAM" id="Phobius"/>
    </source>
</evidence>
<keyword evidence="3" id="KW-0472">Membrane</keyword>
<feature type="transmembrane region" description="Helical" evidence="3">
    <location>
        <begin position="545"/>
        <end position="562"/>
    </location>
</feature>
<dbReference type="InterPro" id="IPR010090">
    <property type="entry name" value="Phage_tape_meas"/>
</dbReference>
<name>A0A7W6G4V9_9SPHN</name>
<evidence type="ECO:0000256" key="2">
    <source>
        <dbReference type="SAM" id="Coils"/>
    </source>
</evidence>
<accession>A0A7W6G4V9</accession>
<feature type="transmembrane region" description="Helical" evidence="3">
    <location>
        <begin position="460"/>
        <end position="487"/>
    </location>
</feature>
<proteinExistence type="predicted"/>
<dbReference type="NCBIfam" id="TIGR01760">
    <property type="entry name" value="tape_meas_TP901"/>
    <property type="match status" value="1"/>
</dbReference>
<keyword evidence="3" id="KW-1133">Transmembrane helix</keyword>
<sequence>MSDKKLSLLVNFIGIDKMTGVMKNIVGLGRDGSKSIKALTGETKKLDNQLRAVQADMAKGAGNMTQLIEKERALEAQLAQTNRQLERQKRLAAIRADANVITRRGADLRQRGQDNVLGGVGMATPFILASKAAMDFSSGMVDIQQKAELSNEETARMAARILDLSKVAHQLPEDMRSGIDTLAGLGLDPRKAIEMIGPIGRLGTAFKVELADGANAAFSNLNNLKVPLGETARALDIMAASGNAGAFEVKDMARWFPSLTAQMQALGQKGTPAVADLAAALQIARRGAGDADQAANNIQNLLSKIQSPETVKKFAKFGIDLPKALKKAAREGKTPLETIADLTQKATKGDTAKMGNLFEDMQAQGALRSLILNMDDFRKMRADIAKSGGTVDKAFAQREAQDASIKWRDFMGAVQRLGIVLGNGFLPAATGFLTTADGMISRVVAFAQANPGLTSTLMTLLGGLVAARIGIGALQFAFGGLLGPVATGYRLLKQFETLGGVVAIFPRLAGGMSFLGSAAASVPGIITGLLVALRGLAAFMLTNPAGWFLLAVGAGVAAYQNWDWIKEKLGLGGAPKPGAQAPAPKANWAGAKPANPFPALAPIRPAAAGVGAGAAGRGPVTINVHPAPGQSEEEIARRVMLKMDHAQGVAARSNMNAGDGR</sequence>
<keyword evidence="1" id="KW-1188">Viral release from host cell</keyword>
<organism evidence="5 6">
    <name type="scientific">Novosphingobium sediminicola</name>
    <dbReference type="NCBI Taxonomy" id="563162"/>
    <lineage>
        <taxon>Bacteria</taxon>
        <taxon>Pseudomonadati</taxon>
        <taxon>Pseudomonadota</taxon>
        <taxon>Alphaproteobacteria</taxon>
        <taxon>Sphingomonadales</taxon>
        <taxon>Sphingomonadaceae</taxon>
        <taxon>Novosphingobium</taxon>
    </lineage>
</organism>
<dbReference type="PANTHER" id="PTHR37813">
    <property type="entry name" value="FELS-2 PROPHAGE PROTEIN"/>
    <property type="match status" value="1"/>
</dbReference>
<evidence type="ECO:0000259" key="4">
    <source>
        <dbReference type="Pfam" id="PF10145"/>
    </source>
</evidence>
<evidence type="ECO:0000313" key="6">
    <source>
        <dbReference type="Proteomes" id="UP000548867"/>
    </source>
</evidence>
<dbReference type="Pfam" id="PF10145">
    <property type="entry name" value="PhageMin_Tail"/>
    <property type="match status" value="1"/>
</dbReference>
<dbReference type="RefSeq" id="WP_183622008.1">
    <property type="nucleotide sequence ID" value="NZ_JACIDX010000001.1"/>
</dbReference>
<keyword evidence="6" id="KW-1185">Reference proteome</keyword>
<reference evidence="5 6" key="1">
    <citation type="submission" date="2020-08" db="EMBL/GenBank/DDBJ databases">
        <title>Genomic Encyclopedia of Type Strains, Phase IV (KMG-IV): sequencing the most valuable type-strain genomes for metagenomic binning, comparative biology and taxonomic classification.</title>
        <authorList>
            <person name="Goeker M."/>
        </authorList>
    </citation>
    <scope>NUCLEOTIDE SEQUENCE [LARGE SCALE GENOMIC DNA]</scope>
    <source>
        <strain evidence="5 6">DSM 27057</strain>
    </source>
</reference>
<evidence type="ECO:0000256" key="1">
    <source>
        <dbReference type="ARBA" id="ARBA00022612"/>
    </source>
</evidence>
<keyword evidence="2" id="KW-0175">Coiled coil</keyword>
<gene>
    <name evidence="5" type="ORF">GGR38_000322</name>
</gene>
<dbReference type="PANTHER" id="PTHR37813:SF1">
    <property type="entry name" value="FELS-2 PROPHAGE PROTEIN"/>
    <property type="match status" value="1"/>
</dbReference>
<keyword evidence="3" id="KW-0812">Transmembrane</keyword>
<dbReference type="Proteomes" id="UP000548867">
    <property type="component" value="Unassembled WGS sequence"/>
</dbReference>
<evidence type="ECO:0000313" key="5">
    <source>
        <dbReference type="EMBL" id="MBB3953410.1"/>
    </source>
</evidence>
<feature type="domain" description="Phage tail tape measure protein" evidence="4">
    <location>
        <begin position="172"/>
        <end position="358"/>
    </location>
</feature>
<feature type="transmembrane region" description="Helical" evidence="3">
    <location>
        <begin position="508"/>
        <end position="533"/>
    </location>
</feature>
<protein>
    <submittedName>
        <fullName evidence="5">TP901 family phage tail tape measure protein</fullName>
    </submittedName>
</protein>
<dbReference type="EMBL" id="JACIDX010000001">
    <property type="protein sequence ID" value="MBB3953410.1"/>
    <property type="molecule type" value="Genomic_DNA"/>
</dbReference>
<comment type="caution">
    <text evidence="5">The sequence shown here is derived from an EMBL/GenBank/DDBJ whole genome shotgun (WGS) entry which is preliminary data.</text>
</comment>
<feature type="coiled-coil region" evidence="2">
    <location>
        <begin position="36"/>
        <end position="91"/>
    </location>
</feature>
<dbReference type="AlphaFoldDB" id="A0A7W6G4V9"/>